<accession>A0ABS2CMR7</accession>
<keyword evidence="4" id="KW-1185">Reference proteome</keyword>
<dbReference type="Proteomes" id="UP001430172">
    <property type="component" value="Unassembled WGS sequence"/>
</dbReference>
<dbReference type="InterPro" id="IPR046342">
    <property type="entry name" value="CBS_dom_sf"/>
</dbReference>
<reference evidence="3" key="1">
    <citation type="submission" date="2021-02" db="EMBL/GenBank/DDBJ databases">
        <title>Phycicoccus sp. MQZ13P-5T, whole genome shotgun sequence.</title>
        <authorList>
            <person name="Tuo L."/>
        </authorList>
    </citation>
    <scope>NUCLEOTIDE SEQUENCE</scope>
    <source>
        <strain evidence="3">MQZ13P-5</strain>
    </source>
</reference>
<evidence type="ECO:0000259" key="2">
    <source>
        <dbReference type="PROSITE" id="PS51371"/>
    </source>
</evidence>
<feature type="domain" description="CBS" evidence="2">
    <location>
        <begin position="97"/>
        <end position="156"/>
    </location>
</feature>
<comment type="caution">
    <text evidence="3">The sequence shown here is derived from an EMBL/GenBank/DDBJ whole genome shotgun (WGS) entry which is preliminary data.</text>
</comment>
<dbReference type="SMART" id="SM00116">
    <property type="entry name" value="CBS"/>
    <property type="match status" value="2"/>
</dbReference>
<dbReference type="CDD" id="cd17788">
    <property type="entry name" value="CBS_pair_bac"/>
    <property type="match status" value="1"/>
</dbReference>
<protein>
    <submittedName>
        <fullName evidence="3">CBS domain-containing protein</fullName>
    </submittedName>
</protein>
<dbReference type="EMBL" id="JAFDVD010000013">
    <property type="protein sequence ID" value="MBM6401182.1"/>
    <property type="molecule type" value="Genomic_DNA"/>
</dbReference>
<keyword evidence="1" id="KW-0129">CBS domain</keyword>
<dbReference type="SUPFAM" id="SSF54631">
    <property type="entry name" value="CBS-domain pair"/>
    <property type="match status" value="1"/>
</dbReference>
<sequence length="183" mass="19668">MRAEDLVEQVPTVTRATTGAEAARVVAEYRLSGLVVADESGEPIAVVPGSQLFGLVLPRWVRDDRKLVHAYDEAGADDLCRRLNESTIGDLLDDEKLTAKKLPSVLPEDTLLEIASAMDEAHSPVVVVRDADGTFRGVLTMSRVLAAVATAAGQDSDLVRRRLAKDIILRGTPDESGPTREAP</sequence>
<evidence type="ECO:0000256" key="1">
    <source>
        <dbReference type="PROSITE-ProRule" id="PRU00703"/>
    </source>
</evidence>
<dbReference type="Gene3D" id="3.10.580.10">
    <property type="entry name" value="CBS-domain"/>
    <property type="match status" value="1"/>
</dbReference>
<dbReference type="InterPro" id="IPR000644">
    <property type="entry name" value="CBS_dom"/>
</dbReference>
<evidence type="ECO:0000313" key="4">
    <source>
        <dbReference type="Proteomes" id="UP001430172"/>
    </source>
</evidence>
<evidence type="ECO:0000313" key="3">
    <source>
        <dbReference type="EMBL" id="MBM6401182.1"/>
    </source>
</evidence>
<dbReference type="RefSeq" id="WP_204131654.1">
    <property type="nucleotide sequence ID" value="NZ_JAFDVD010000013.1"/>
</dbReference>
<organism evidence="3 4">
    <name type="scientific">Phycicoccus sonneratiae</name>
    <dbReference type="NCBI Taxonomy" id="2807628"/>
    <lineage>
        <taxon>Bacteria</taxon>
        <taxon>Bacillati</taxon>
        <taxon>Actinomycetota</taxon>
        <taxon>Actinomycetes</taxon>
        <taxon>Micrococcales</taxon>
        <taxon>Intrasporangiaceae</taxon>
        <taxon>Phycicoccus</taxon>
    </lineage>
</organism>
<dbReference type="PROSITE" id="PS51371">
    <property type="entry name" value="CBS"/>
    <property type="match status" value="1"/>
</dbReference>
<proteinExistence type="predicted"/>
<dbReference type="Pfam" id="PF00571">
    <property type="entry name" value="CBS"/>
    <property type="match status" value="2"/>
</dbReference>
<name>A0ABS2CMR7_9MICO</name>
<gene>
    <name evidence="3" type="ORF">JQN70_12340</name>
</gene>